<keyword evidence="7" id="KW-0653">Protein transport</keyword>
<keyword evidence="5" id="KW-0997">Cell inner membrane</keyword>
<keyword evidence="9 11" id="KW-0472">Membrane</keyword>
<dbReference type="InterPro" id="IPR051045">
    <property type="entry name" value="TonB-dependent_transducer"/>
</dbReference>
<dbReference type="Pfam" id="PF03544">
    <property type="entry name" value="TonB_C"/>
    <property type="match status" value="1"/>
</dbReference>
<evidence type="ECO:0000256" key="10">
    <source>
        <dbReference type="SAM" id="MobiDB-lite"/>
    </source>
</evidence>
<evidence type="ECO:0000256" key="11">
    <source>
        <dbReference type="SAM" id="Phobius"/>
    </source>
</evidence>
<name>A0ABV4UH10_9RHOO</name>
<gene>
    <name evidence="13" type="ORF">ABCS64_08420</name>
</gene>
<accession>A0ABV4UH10</accession>
<keyword evidence="4" id="KW-1003">Cell membrane</keyword>
<comment type="subcellular location">
    <subcellularLocation>
        <location evidence="1">Cell inner membrane</location>
        <topology evidence="1">Single-pass membrane protein</topology>
        <orientation evidence="1">Periplasmic side</orientation>
    </subcellularLocation>
</comment>
<dbReference type="Proteomes" id="UP001574673">
    <property type="component" value="Unassembled WGS sequence"/>
</dbReference>
<evidence type="ECO:0000256" key="1">
    <source>
        <dbReference type="ARBA" id="ARBA00004383"/>
    </source>
</evidence>
<keyword evidence="6 11" id="KW-0812">Transmembrane</keyword>
<feature type="compositionally biased region" description="Pro residues" evidence="10">
    <location>
        <begin position="71"/>
        <end position="82"/>
    </location>
</feature>
<evidence type="ECO:0000256" key="8">
    <source>
        <dbReference type="ARBA" id="ARBA00022989"/>
    </source>
</evidence>
<dbReference type="PRINTS" id="PR01217">
    <property type="entry name" value="PRICHEXTENSN"/>
</dbReference>
<sequence>MAARSSFPSSAPSPAQRGSLFMIVLGLHALLLSLMMAHKTVLPPKIVDSPLVVDLIEATPLPVSPAAAPAAEPPTPPPPQPKPKPKPKPTPKPKPKPTPAPKPQPPQLEATASSEPASDNAPAAPAEEAAPPDPAPAAAGGSGGVEGGQGAAGSGLVQARFDADYLLNPAPPYPPMSRRMGEEGRVILRVRVSAAGKAEQVDIRTSSGSARLDESARKTVRAWRFVPAKRGGIPVDSWVLVPIHFRLEQ</sequence>
<feature type="compositionally biased region" description="Pro residues" evidence="10">
    <location>
        <begin position="96"/>
        <end position="106"/>
    </location>
</feature>
<dbReference type="RefSeq" id="WP_418891400.1">
    <property type="nucleotide sequence ID" value="NZ_JBEUWX010000002.1"/>
</dbReference>
<keyword evidence="3" id="KW-0813">Transport</keyword>
<evidence type="ECO:0000256" key="2">
    <source>
        <dbReference type="ARBA" id="ARBA00006555"/>
    </source>
</evidence>
<dbReference type="InterPro" id="IPR006260">
    <property type="entry name" value="TonB/TolA_C"/>
</dbReference>
<keyword evidence="14" id="KW-1185">Reference proteome</keyword>
<dbReference type="NCBIfam" id="TIGR01352">
    <property type="entry name" value="tonB_Cterm"/>
    <property type="match status" value="1"/>
</dbReference>
<dbReference type="InterPro" id="IPR037682">
    <property type="entry name" value="TonB_C"/>
</dbReference>
<evidence type="ECO:0000256" key="5">
    <source>
        <dbReference type="ARBA" id="ARBA00022519"/>
    </source>
</evidence>
<protein>
    <submittedName>
        <fullName evidence="13">Energy transducer TonB</fullName>
    </submittedName>
</protein>
<reference evidence="14" key="1">
    <citation type="submission" date="2024-06" db="EMBL/GenBank/DDBJ databases">
        <title>Radixoralia hellwigii gen. nov., sp nov., isolated from a root canal in the human oral cavity.</title>
        <authorList>
            <person name="Bartsch S."/>
            <person name="Wittmer A."/>
            <person name="Schulz A.-K."/>
            <person name="Neumann-Schaal M."/>
            <person name="Wolf J."/>
            <person name="Gronow S."/>
            <person name="Tennert C."/>
            <person name="Haecker G."/>
            <person name="Cieplik F."/>
            <person name="Al-Ahmad A."/>
        </authorList>
    </citation>
    <scope>NUCLEOTIDE SEQUENCE [LARGE SCALE GENOMIC DNA]</scope>
    <source>
        <strain evidence="14">Wk13</strain>
    </source>
</reference>
<evidence type="ECO:0000256" key="4">
    <source>
        <dbReference type="ARBA" id="ARBA00022475"/>
    </source>
</evidence>
<evidence type="ECO:0000313" key="14">
    <source>
        <dbReference type="Proteomes" id="UP001574673"/>
    </source>
</evidence>
<dbReference type="PANTHER" id="PTHR33446">
    <property type="entry name" value="PROTEIN TONB-RELATED"/>
    <property type="match status" value="1"/>
</dbReference>
<feature type="transmembrane region" description="Helical" evidence="11">
    <location>
        <begin position="20"/>
        <end position="37"/>
    </location>
</feature>
<comment type="similarity">
    <text evidence="2">Belongs to the TonB family.</text>
</comment>
<dbReference type="EMBL" id="JBEUWX010000002">
    <property type="protein sequence ID" value="MFA9950340.1"/>
    <property type="molecule type" value="Genomic_DNA"/>
</dbReference>
<dbReference type="PROSITE" id="PS52015">
    <property type="entry name" value="TONB_CTD"/>
    <property type="match status" value="1"/>
</dbReference>
<dbReference type="SUPFAM" id="SSF74653">
    <property type="entry name" value="TolA/TonB C-terminal domain"/>
    <property type="match status" value="1"/>
</dbReference>
<dbReference type="PANTHER" id="PTHR33446:SF2">
    <property type="entry name" value="PROTEIN TONB"/>
    <property type="match status" value="1"/>
</dbReference>
<evidence type="ECO:0000256" key="9">
    <source>
        <dbReference type="ARBA" id="ARBA00023136"/>
    </source>
</evidence>
<feature type="region of interest" description="Disordered" evidence="10">
    <location>
        <begin position="64"/>
        <end position="152"/>
    </location>
</feature>
<dbReference type="Gene3D" id="3.30.1150.10">
    <property type="match status" value="1"/>
</dbReference>
<evidence type="ECO:0000256" key="7">
    <source>
        <dbReference type="ARBA" id="ARBA00022927"/>
    </source>
</evidence>
<evidence type="ECO:0000256" key="3">
    <source>
        <dbReference type="ARBA" id="ARBA00022448"/>
    </source>
</evidence>
<proteinExistence type="inferred from homology"/>
<evidence type="ECO:0000256" key="6">
    <source>
        <dbReference type="ARBA" id="ARBA00022692"/>
    </source>
</evidence>
<evidence type="ECO:0000259" key="12">
    <source>
        <dbReference type="PROSITE" id="PS52015"/>
    </source>
</evidence>
<comment type="caution">
    <text evidence="13">The sequence shown here is derived from an EMBL/GenBank/DDBJ whole genome shotgun (WGS) entry which is preliminary data.</text>
</comment>
<keyword evidence="8 11" id="KW-1133">Transmembrane helix</keyword>
<feature type="compositionally biased region" description="Low complexity" evidence="10">
    <location>
        <begin position="112"/>
        <end position="129"/>
    </location>
</feature>
<feature type="compositionally biased region" description="Basic residues" evidence="10">
    <location>
        <begin position="83"/>
        <end position="95"/>
    </location>
</feature>
<organism evidence="13 14">
    <name type="scientific">Dentiradicibacter hellwigii</name>
    <dbReference type="NCBI Taxonomy" id="3149053"/>
    <lineage>
        <taxon>Bacteria</taxon>
        <taxon>Pseudomonadati</taxon>
        <taxon>Pseudomonadota</taxon>
        <taxon>Betaproteobacteria</taxon>
        <taxon>Rhodocyclales</taxon>
        <taxon>Rhodocyclaceae</taxon>
        <taxon>Dentiradicibacter</taxon>
    </lineage>
</organism>
<feature type="compositionally biased region" description="Gly residues" evidence="10">
    <location>
        <begin position="140"/>
        <end position="152"/>
    </location>
</feature>
<evidence type="ECO:0000313" key="13">
    <source>
        <dbReference type="EMBL" id="MFA9950340.1"/>
    </source>
</evidence>
<feature type="domain" description="TonB C-terminal" evidence="12">
    <location>
        <begin position="158"/>
        <end position="249"/>
    </location>
</feature>